<feature type="compositionally biased region" description="Pro residues" evidence="1">
    <location>
        <begin position="150"/>
        <end position="172"/>
    </location>
</feature>
<sequence length="281" mass="31728">MSCDVEKGTVPESTENDHLLENRNDNRTTSCSILPEQSAQRHHHHNHNHNHHYHHHHRRQARCQHDNCRSIPTCEKSNRNGPFGIVDGSSHDVISGTLPSIVVSDVDENDEDPPPYSAIVPPDHVGWPFVFSTHIPYSVHATQPCITEPPLAPFQIPPPTSPILQPPPPSPSLPLASTSPVQQSSFLQQPPTTTHRLETPSLDRTIPTLSLTPYRFFKFDSHRSIIDHRSSIFTDNVSTGKEVQRRSRKYGGILIAAAVIIFLMVLSLMVRFVMERSFRRR</sequence>
<feature type="compositionally biased region" description="Polar residues" evidence="1">
    <location>
        <begin position="181"/>
        <end position="194"/>
    </location>
</feature>
<reference evidence="3 4" key="1">
    <citation type="journal article" date="2024" name="Ann. Entomol. Soc. Am.">
        <title>Genomic analyses of the southern and eastern yellowjacket wasps (Hymenoptera: Vespidae) reveal evolutionary signatures of social life.</title>
        <authorList>
            <person name="Catto M.A."/>
            <person name="Caine P.B."/>
            <person name="Orr S.E."/>
            <person name="Hunt B.G."/>
            <person name="Goodisman M.A.D."/>
        </authorList>
    </citation>
    <scope>NUCLEOTIDE SEQUENCE [LARGE SCALE GENOMIC DNA]</scope>
    <source>
        <strain evidence="3">233</strain>
        <tissue evidence="3">Head and thorax</tissue>
    </source>
</reference>
<name>A0ABD2BGG6_VESSQ</name>
<dbReference type="AlphaFoldDB" id="A0ABD2BGG6"/>
<keyword evidence="2" id="KW-0472">Membrane</keyword>
<keyword evidence="4" id="KW-1185">Reference proteome</keyword>
<feature type="region of interest" description="Disordered" evidence="1">
    <location>
        <begin position="150"/>
        <end position="197"/>
    </location>
</feature>
<evidence type="ECO:0000313" key="4">
    <source>
        <dbReference type="Proteomes" id="UP001607302"/>
    </source>
</evidence>
<evidence type="ECO:0000256" key="1">
    <source>
        <dbReference type="SAM" id="MobiDB-lite"/>
    </source>
</evidence>
<feature type="region of interest" description="Disordered" evidence="1">
    <location>
        <begin position="37"/>
        <end position="56"/>
    </location>
</feature>
<keyword evidence="2" id="KW-1133">Transmembrane helix</keyword>
<organism evidence="3 4">
    <name type="scientific">Vespula squamosa</name>
    <name type="common">Southern yellow jacket</name>
    <name type="synonym">Wasp</name>
    <dbReference type="NCBI Taxonomy" id="30214"/>
    <lineage>
        <taxon>Eukaryota</taxon>
        <taxon>Metazoa</taxon>
        <taxon>Ecdysozoa</taxon>
        <taxon>Arthropoda</taxon>
        <taxon>Hexapoda</taxon>
        <taxon>Insecta</taxon>
        <taxon>Pterygota</taxon>
        <taxon>Neoptera</taxon>
        <taxon>Endopterygota</taxon>
        <taxon>Hymenoptera</taxon>
        <taxon>Apocrita</taxon>
        <taxon>Aculeata</taxon>
        <taxon>Vespoidea</taxon>
        <taxon>Vespidae</taxon>
        <taxon>Vespinae</taxon>
        <taxon>Vespula</taxon>
    </lineage>
</organism>
<dbReference type="EMBL" id="JAUDFV010000102">
    <property type="protein sequence ID" value="KAL2731842.1"/>
    <property type="molecule type" value="Genomic_DNA"/>
</dbReference>
<feature type="region of interest" description="Disordered" evidence="1">
    <location>
        <begin position="1"/>
        <end position="30"/>
    </location>
</feature>
<proteinExistence type="predicted"/>
<evidence type="ECO:0000313" key="3">
    <source>
        <dbReference type="EMBL" id="KAL2731842.1"/>
    </source>
</evidence>
<protein>
    <submittedName>
        <fullName evidence="3">Protein BEAN1-like isoform X1</fullName>
    </submittedName>
</protein>
<dbReference type="Proteomes" id="UP001607302">
    <property type="component" value="Unassembled WGS sequence"/>
</dbReference>
<feature type="transmembrane region" description="Helical" evidence="2">
    <location>
        <begin position="250"/>
        <end position="274"/>
    </location>
</feature>
<feature type="compositionally biased region" description="Basic and acidic residues" evidence="1">
    <location>
        <begin position="1"/>
        <end position="26"/>
    </location>
</feature>
<keyword evidence="2" id="KW-0812">Transmembrane</keyword>
<gene>
    <name evidence="3" type="ORF">V1478_004530</name>
</gene>
<comment type="caution">
    <text evidence="3">The sequence shown here is derived from an EMBL/GenBank/DDBJ whole genome shotgun (WGS) entry which is preliminary data.</text>
</comment>
<feature type="compositionally biased region" description="Basic residues" evidence="1">
    <location>
        <begin position="40"/>
        <end position="56"/>
    </location>
</feature>
<accession>A0ABD2BGG6</accession>
<evidence type="ECO:0000256" key="2">
    <source>
        <dbReference type="SAM" id="Phobius"/>
    </source>
</evidence>